<name>A0ABQ8JKK5_DERPT</name>
<reference evidence="1 2" key="1">
    <citation type="journal article" date="2018" name="J. Allergy Clin. Immunol.">
        <title>High-quality assembly of Dermatophagoides pteronyssinus genome and transcriptome reveals a wide range of novel allergens.</title>
        <authorList>
            <person name="Liu X.Y."/>
            <person name="Yang K.Y."/>
            <person name="Wang M.Q."/>
            <person name="Kwok J.S."/>
            <person name="Zeng X."/>
            <person name="Yang Z."/>
            <person name="Xiao X.J."/>
            <person name="Lau C.P."/>
            <person name="Li Y."/>
            <person name="Huang Z.M."/>
            <person name="Ba J.G."/>
            <person name="Yim A.K."/>
            <person name="Ouyang C.Y."/>
            <person name="Ngai S.M."/>
            <person name="Chan T.F."/>
            <person name="Leung E.L."/>
            <person name="Liu L."/>
            <person name="Liu Z.G."/>
            <person name="Tsui S.K."/>
        </authorList>
    </citation>
    <scope>NUCLEOTIDE SEQUENCE [LARGE SCALE GENOMIC DNA]</scope>
    <source>
        <strain evidence="1">Derp</strain>
    </source>
</reference>
<sequence length="59" mass="6810">MYVNIAQKIVNLYELILLSVNFDGYLGVYAYSVLQCRANDDKYNGCAQLNKKNKNKFNL</sequence>
<accession>A0ABQ8JKK5</accession>
<organism evidence="1 2">
    <name type="scientific">Dermatophagoides pteronyssinus</name>
    <name type="common">European house dust mite</name>
    <dbReference type="NCBI Taxonomy" id="6956"/>
    <lineage>
        <taxon>Eukaryota</taxon>
        <taxon>Metazoa</taxon>
        <taxon>Ecdysozoa</taxon>
        <taxon>Arthropoda</taxon>
        <taxon>Chelicerata</taxon>
        <taxon>Arachnida</taxon>
        <taxon>Acari</taxon>
        <taxon>Acariformes</taxon>
        <taxon>Sarcoptiformes</taxon>
        <taxon>Astigmata</taxon>
        <taxon>Psoroptidia</taxon>
        <taxon>Analgoidea</taxon>
        <taxon>Pyroglyphidae</taxon>
        <taxon>Dermatophagoidinae</taxon>
        <taxon>Dermatophagoides</taxon>
    </lineage>
</organism>
<reference evidence="1 2" key="2">
    <citation type="journal article" date="2022" name="Mol. Biol. Evol.">
        <title>Comparative Genomics Reveals Insights into the Divergent Evolution of Astigmatic Mites and Household Pest Adaptations.</title>
        <authorList>
            <person name="Xiong Q."/>
            <person name="Wan A.T."/>
            <person name="Liu X."/>
            <person name="Fung C.S."/>
            <person name="Xiao X."/>
            <person name="Malainual N."/>
            <person name="Hou J."/>
            <person name="Wang L."/>
            <person name="Wang M."/>
            <person name="Yang K.Y."/>
            <person name="Cui Y."/>
            <person name="Leung E.L."/>
            <person name="Nong W."/>
            <person name="Shin S.K."/>
            <person name="Au S.W."/>
            <person name="Jeong K.Y."/>
            <person name="Chew F.T."/>
            <person name="Hui J.H."/>
            <person name="Leung T.F."/>
            <person name="Tungtrongchitr A."/>
            <person name="Zhong N."/>
            <person name="Liu Z."/>
            <person name="Tsui S.K."/>
        </authorList>
    </citation>
    <scope>NUCLEOTIDE SEQUENCE [LARGE SCALE GENOMIC DNA]</scope>
    <source>
        <strain evidence="1">Derp</strain>
    </source>
</reference>
<comment type="caution">
    <text evidence="1">The sequence shown here is derived from an EMBL/GenBank/DDBJ whole genome shotgun (WGS) entry which is preliminary data.</text>
</comment>
<gene>
    <name evidence="1" type="ORF">DERP_007738</name>
</gene>
<keyword evidence="2" id="KW-1185">Reference proteome</keyword>
<evidence type="ECO:0000313" key="2">
    <source>
        <dbReference type="Proteomes" id="UP000887458"/>
    </source>
</evidence>
<proteinExistence type="predicted"/>
<dbReference type="EMBL" id="NJHN03000034">
    <property type="protein sequence ID" value="KAH9423144.1"/>
    <property type="molecule type" value="Genomic_DNA"/>
</dbReference>
<dbReference type="Proteomes" id="UP000887458">
    <property type="component" value="Unassembled WGS sequence"/>
</dbReference>
<protein>
    <submittedName>
        <fullName evidence="1">Uncharacterized protein</fullName>
    </submittedName>
</protein>
<evidence type="ECO:0000313" key="1">
    <source>
        <dbReference type="EMBL" id="KAH9423144.1"/>
    </source>
</evidence>